<sequence length="106" mass="11850">MIDITNQHIGTSDWTRLKVTRSLNLIQRFEVLFMLCKVEQADVRSDTNAPAPKPSGVNFGEYDNAASVCQATPQPDSRPPPQRTTHLQPGMMPSPDHRAGKRRNLP</sequence>
<proteinExistence type="predicted"/>
<keyword evidence="3" id="KW-1185">Reference proteome</keyword>
<protein>
    <submittedName>
        <fullName evidence="2">Uncharacterized protein</fullName>
    </submittedName>
</protein>
<gene>
    <name evidence="2" type="ORF">ACKKH4_13970</name>
</gene>
<feature type="region of interest" description="Disordered" evidence="1">
    <location>
        <begin position="42"/>
        <end position="106"/>
    </location>
</feature>
<name>A0ABW9H899_9PSED</name>
<accession>A0ABW9H899</accession>
<organism evidence="2 3">
    <name type="scientific">Pseudomonas monachiensis</name>
    <dbReference type="NCBI Taxonomy" id="3060212"/>
    <lineage>
        <taxon>Bacteria</taxon>
        <taxon>Pseudomonadati</taxon>
        <taxon>Pseudomonadota</taxon>
        <taxon>Gammaproteobacteria</taxon>
        <taxon>Pseudomonadales</taxon>
        <taxon>Pseudomonadaceae</taxon>
        <taxon>Pseudomonas</taxon>
    </lineage>
</organism>
<dbReference type="RefSeq" id="WP_156385872.1">
    <property type="nucleotide sequence ID" value="NZ_CP178857.1"/>
</dbReference>
<dbReference type="Proteomes" id="UP001631987">
    <property type="component" value="Unassembled WGS sequence"/>
</dbReference>
<evidence type="ECO:0000256" key="1">
    <source>
        <dbReference type="SAM" id="MobiDB-lite"/>
    </source>
</evidence>
<evidence type="ECO:0000313" key="3">
    <source>
        <dbReference type="Proteomes" id="UP001631987"/>
    </source>
</evidence>
<reference evidence="2 3" key="1">
    <citation type="submission" date="2024-12" db="EMBL/GenBank/DDBJ databases">
        <title>Pseudomonas species isolated from Lotus nodules promote plant growth.</title>
        <authorList>
            <person name="Yu Y.-H."/>
            <person name="Kurtenbach J."/>
            <person name="Crosbie D."/>
            <person name="Brachmann A."/>
            <person name="Marin M."/>
        </authorList>
    </citation>
    <scope>NUCLEOTIDE SEQUENCE [LARGE SCALE GENOMIC DNA]</scope>
    <source>
        <strain evidence="2 3">PLb12A</strain>
    </source>
</reference>
<comment type="caution">
    <text evidence="2">The sequence shown here is derived from an EMBL/GenBank/DDBJ whole genome shotgun (WGS) entry which is preliminary data.</text>
</comment>
<evidence type="ECO:0000313" key="2">
    <source>
        <dbReference type="EMBL" id="MFM9518347.1"/>
    </source>
</evidence>
<dbReference type="EMBL" id="JBJVNW010000006">
    <property type="protein sequence ID" value="MFM9518347.1"/>
    <property type="molecule type" value="Genomic_DNA"/>
</dbReference>